<dbReference type="SMART" id="SM00895">
    <property type="entry name" value="FCD"/>
    <property type="match status" value="1"/>
</dbReference>
<sequence>MPGPLDQLSLVTQPSPALSATVVPAIRQMITAGVLPQGAHLREAELATALGMSRGPVREALVELAREGLVVLRRHRGAQVITLTTEDAEEVYTLRLALERLAVERACSRLADADLADLDATLERMRHLAGDYSPDLAVELDLAFHDVLVRAAGHGRLERSWQQVRSQIAMFLRDRHLARRDFHEIAHPEHQAVRDIVAAGDTAAAAAAIETHLMGAYERLVEARTEPGTGSA</sequence>
<dbReference type="SUPFAM" id="SSF48008">
    <property type="entry name" value="GntR ligand-binding domain-like"/>
    <property type="match status" value="1"/>
</dbReference>
<dbReference type="GO" id="GO:0003677">
    <property type="term" value="F:DNA binding"/>
    <property type="evidence" value="ECO:0007669"/>
    <property type="project" value="UniProtKB-KW"/>
</dbReference>
<dbReference type="Pfam" id="PF07729">
    <property type="entry name" value="FCD"/>
    <property type="match status" value="1"/>
</dbReference>
<dbReference type="CDD" id="cd07377">
    <property type="entry name" value="WHTH_GntR"/>
    <property type="match status" value="1"/>
</dbReference>
<dbReference type="PANTHER" id="PTHR43537:SF24">
    <property type="entry name" value="GLUCONATE OPERON TRANSCRIPTIONAL REPRESSOR"/>
    <property type="match status" value="1"/>
</dbReference>
<dbReference type="AlphaFoldDB" id="A0A543D163"/>
<evidence type="ECO:0000256" key="1">
    <source>
        <dbReference type="ARBA" id="ARBA00023015"/>
    </source>
</evidence>
<dbReference type="Gene3D" id="1.10.10.10">
    <property type="entry name" value="Winged helix-like DNA-binding domain superfamily/Winged helix DNA-binding domain"/>
    <property type="match status" value="1"/>
</dbReference>
<evidence type="ECO:0000313" key="6">
    <source>
        <dbReference type="Proteomes" id="UP000315677"/>
    </source>
</evidence>
<dbReference type="Pfam" id="PF00392">
    <property type="entry name" value="GntR"/>
    <property type="match status" value="1"/>
</dbReference>
<accession>A0A543D163</accession>
<dbReference type="GO" id="GO:0003700">
    <property type="term" value="F:DNA-binding transcription factor activity"/>
    <property type="evidence" value="ECO:0007669"/>
    <property type="project" value="InterPro"/>
</dbReference>
<dbReference type="RefSeq" id="WP_211367134.1">
    <property type="nucleotide sequence ID" value="NZ_VFPA01000006.1"/>
</dbReference>
<dbReference type="PROSITE" id="PS50949">
    <property type="entry name" value="HTH_GNTR"/>
    <property type="match status" value="1"/>
</dbReference>
<dbReference type="SMART" id="SM00345">
    <property type="entry name" value="HTH_GNTR"/>
    <property type="match status" value="1"/>
</dbReference>
<dbReference type="SUPFAM" id="SSF46785">
    <property type="entry name" value="Winged helix' DNA-binding domain"/>
    <property type="match status" value="1"/>
</dbReference>
<dbReference type="PRINTS" id="PR00035">
    <property type="entry name" value="HTHGNTR"/>
</dbReference>
<protein>
    <submittedName>
        <fullName evidence="5">GntR family transcriptional regulator</fullName>
    </submittedName>
</protein>
<evidence type="ECO:0000256" key="2">
    <source>
        <dbReference type="ARBA" id="ARBA00023125"/>
    </source>
</evidence>
<organism evidence="5 6">
    <name type="scientific">Pseudonocardia kunmingensis</name>
    <dbReference type="NCBI Taxonomy" id="630975"/>
    <lineage>
        <taxon>Bacteria</taxon>
        <taxon>Bacillati</taxon>
        <taxon>Actinomycetota</taxon>
        <taxon>Actinomycetes</taxon>
        <taxon>Pseudonocardiales</taxon>
        <taxon>Pseudonocardiaceae</taxon>
        <taxon>Pseudonocardia</taxon>
    </lineage>
</organism>
<dbReference type="InterPro" id="IPR036388">
    <property type="entry name" value="WH-like_DNA-bd_sf"/>
</dbReference>
<evidence type="ECO:0000259" key="4">
    <source>
        <dbReference type="PROSITE" id="PS50949"/>
    </source>
</evidence>
<name>A0A543D163_9PSEU</name>
<keyword evidence="1" id="KW-0805">Transcription regulation</keyword>
<keyword evidence="3" id="KW-0804">Transcription</keyword>
<keyword evidence="6" id="KW-1185">Reference proteome</keyword>
<dbReference type="PANTHER" id="PTHR43537">
    <property type="entry name" value="TRANSCRIPTIONAL REGULATOR, GNTR FAMILY"/>
    <property type="match status" value="1"/>
</dbReference>
<keyword evidence="2" id="KW-0238">DNA-binding</keyword>
<evidence type="ECO:0000256" key="3">
    <source>
        <dbReference type="ARBA" id="ARBA00023163"/>
    </source>
</evidence>
<dbReference type="Proteomes" id="UP000315677">
    <property type="component" value="Unassembled WGS sequence"/>
</dbReference>
<reference evidence="5 6" key="1">
    <citation type="submission" date="2019-06" db="EMBL/GenBank/DDBJ databases">
        <title>Sequencing the genomes of 1000 actinobacteria strains.</title>
        <authorList>
            <person name="Klenk H.-P."/>
        </authorList>
    </citation>
    <scope>NUCLEOTIDE SEQUENCE [LARGE SCALE GENOMIC DNA]</scope>
    <source>
        <strain evidence="5 6">DSM 45301</strain>
    </source>
</reference>
<feature type="domain" description="HTH gntR-type" evidence="4">
    <location>
        <begin position="16"/>
        <end position="83"/>
    </location>
</feature>
<dbReference type="InterPro" id="IPR011711">
    <property type="entry name" value="GntR_C"/>
</dbReference>
<proteinExistence type="predicted"/>
<dbReference type="Gene3D" id="1.20.120.530">
    <property type="entry name" value="GntR ligand-binding domain-like"/>
    <property type="match status" value="1"/>
</dbReference>
<comment type="caution">
    <text evidence="5">The sequence shown here is derived from an EMBL/GenBank/DDBJ whole genome shotgun (WGS) entry which is preliminary data.</text>
</comment>
<evidence type="ECO:0000313" key="5">
    <source>
        <dbReference type="EMBL" id="TQM03093.1"/>
    </source>
</evidence>
<dbReference type="InterPro" id="IPR000524">
    <property type="entry name" value="Tscrpt_reg_HTH_GntR"/>
</dbReference>
<dbReference type="EMBL" id="VFPA01000006">
    <property type="protein sequence ID" value="TQM03093.1"/>
    <property type="molecule type" value="Genomic_DNA"/>
</dbReference>
<dbReference type="InterPro" id="IPR008920">
    <property type="entry name" value="TF_FadR/GntR_C"/>
</dbReference>
<dbReference type="InterPro" id="IPR036390">
    <property type="entry name" value="WH_DNA-bd_sf"/>
</dbReference>
<gene>
    <name evidence="5" type="ORF">FB558_7742</name>
</gene>